<protein>
    <submittedName>
        <fullName evidence="6">Zf-DNL-domain-containing protein</fullName>
    </submittedName>
</protein>
<comment type="caution">
    <text evidence="6">The sequence shown here is derived from an EMBL/GenBank/DDBJ whole genome shotgun (WGS) entry which is preliminary data.</text>
</comment>
<dbReference type="PANTHER" id="PTHR20922">
    <property type="entry name" value="DNL-TYPE ZINC FINGER PROTEIN"/>
    <property type="match status" value="1"/>
</dbReference>
<gene>
    <name evidence="6" type="ORF">PHET_05931</name>
</gene>
<keyword evidence="2 4" id="KW-0863">Zinc-finger</keyword>
<dbReference type="InterPro" id="IPR024158">
    <property type="entry name" value="Mt_import_TIM15"/>
</dbReference>
<reference evidence="6" key="1">
    <citation type="submission" date="2019-05" db="EMBL/GenBank/DDBJ databases">
        <title>Annotation for the trematode Paragonimus heterotremus.</title>
        <authorList>
            <person name="Choi Y.-J."/>
        </authorList>
    </citation>
    <scope>NUCLEOTIDE SEQUENCE</scope>
    <source>
        <strain evidence="6">LC</strain>
    </source>
</reference>
<sequence length="146" mass="16984">MLLPYVRTVFSRRFSTVAHRLQTFPRPLTVFSQFYKRVYLPVNLPRTLYSSLPVPPTCLPIAINSPTTDHDQEVKSKMYIEFTCKKCNHRSKKYFSKQAYQKGIVIIRCDGCENLHLIADNLGWIKDGHWKIEDAVKVDYKTVCVA</sequence>
<organism evidence="6 7">
    <name type="scientific">Paragonimus heterotremus</name>
    <dbReference type="NCBI Taxonomy" id="100268"/>
    <lineage>
        <taxon>Eukaryota</taxon>
        <taxon>Metazoa</taxon>
        <taxon>Spiralia</taxon>
        <taxon>Lophotrochozoa</taxon>
        <taxon>Platyhelminthes</taxon>
        <taxon>Trematoda</taxon>
        <taxon>Digenea</taxon>
        <taxon>Plagiorchiida</taxon>
        <taxon>Troglotremata</taxon>
        <taxon>Troglotrematidae</taxon>
        <taxon>Paragonimus</taxon>
    </lineage>
</organism>
<evidence type="ECO:0000256" key="1">
    <source>
        <dbReference type="ARBA" id="ARBA00022723"/>
    </source>
</evidence>
<dbReference type="Proteomes" id="UP000748531">
    <property type="component" value="Unassembled WGS sequence"/>
</dbReference>
<proteinExistence type="predicted"/>
<keyword evidence="1" id="KW-0479">Metal-binding</keyword>
<evidence type="ECO:0000259" key="5">
    <source>
        <dbReference type="PROSITE" id="PS51501"/>
    </source>
</evidence>
<dbReference type="GO" id="GO:0005739">
    <property type="term" value="C:mitochondrion"/>
    <property type="evidence" value="ECO:0007669"/>
    <property type="project" value="TreeGrafter"/>
</dbReference>
<dbReference type="GO" id="GO:0006457">
    <property type="term" value="P:protein folding"/>
    <property type="evidence" value="ECO:0007669"/>
    <property type="project" value="TreeGrafter"/>
</dbReference>
<dbReference type="PANTHER" id="PTHR20922:SF13">
    <property type="entry name" value="DNL-TYPE ZINC FINGER PROTEIN"/>
    <property type="match status" value="1"/>
</dbReference>
<feature type="domain" description="DNL-type" evidence="5">
    <location>
        <begin position="73"/>
        <end position="146"/>
    </location>
</feature>
<dbReference type="OrthoDB" id="512667at2759"/>
<dbReference type="AlphaFoldDB" id="A0A8J4SJ47"/>
<dbReference type="Pfam" id="PF05180">
    <property type="entry name" value="zf-DNL"/>
    <property type="match status" value="1"/>
</dbReference>
<name>A0A8J4SJ47_9TREM</name>
<accession>A0A8J4SJ47</accession>
<dbReference type="EMBL" id="LUCH01017225">
    <property type="protein sequence ID" value="KAF5395205.1"/>
    <property type="molecule type" value="Genomic_DNA"/>
</dbReference>
<keyword evidence="7" id="KW-1185">Reference proteome</keyword>
<dbReference type="GO" id="GO:0030150">
    <property type="term" value="P:protein import into mitochondrial matrix"/>
    <property type="evidence" value="ECO:0007669"/>
    <property type="project" value="TreeGrafter"/>
</dbReference>
<dbReference type="GO" id="GO:0008270">
    <property type="term" value="F:zinc ion binding"/>
    <property type="evidence" value="ECO:0007669"/>
    <property type="project" value="UniProtKB-KW"/>
</dbReference>
<evidence type="ECO:0000313" key="6">
    <source>
        <dbReference type="EMBL" id="KAF5395205.1"/>
    </source>
</evidence>
<evidence type="ECO:0000256" key="4">
    <source>
        <dbReference type="PROSITE-ProRule" id="PRU00834"/>
    </source>
</evidence>
<evidence type="ECO:0000313" key="7">
    <source>
        <dbReference type="Proteomes" id="UP000748531"/>
    </source>
</evidence>
<dbReference type="PROSITE" id="PS51501">
    <property type="entry name" value="ZF_DNL"/>
    <property type="match status" value="1"/>
</dbReference>
<evidence type="ECO:0000256" key="2">
    <source>
        <dbReference type="ARBA" id="ARBA00022771"/>
    </source>
</evidence>
<evidence type="ECO:0000256" key="3">
    <source>
        <dbReference type="ARBA" id="ARBA00022833"/>
    </source>
</evidence>
<dbReference type="InterPro" id="IPR007853">
    <property type="entry name" value="Znf_DNL-typ"/>
</dbReference>
<keyword evidence="3" id="KW-0862">Zinc</keyword>
<dbReference type="GO" id="GO:0051087">
    <property type="term" value="F:protein-folding chaperone binding"/>
    <property type="evidence" value="ECO:0007669"/>
    <property type="project" value="TreeGrafter"/>
</dbReference>
<dbReference type="GO" id="GO:0050821">
    <property type="term" value="P:protein stabilization"/>
    <property type="evidence" value="ECO:0007669"/>
    <property type="project" value="TreeGrafter"/>
</dbReference>